<sequence>MASDPETIRWRNAAQWARYNMVKQGWLKSNSPRGVWEITEAGREAFKTLSNK</sequence>
<evidence type="ECO:0000313" key="2">
    <source>
        <dbReference type="EMBL" id="HEA87084.1"/>
    </source>
</evidence>
<evidence type="ECO:0000313" key="4">
    <source>
        <dbReference type="EMBL" id="HFJ53833.1"/>
    </source>
</evidence>
<dbReference type="InterPro" id="IPR025745">
    <property type="entry name" value="Mrr-like_N_dom"/>
</dbReference>
<feature type="domain" description="Restriction system protein Mrr-like N-terminal" evidence="1">
    <location>
        <begin position="6"/>
        <end position="47"/>
    </location>
</feature>
<protein>
    <recommendedName>
        <fullName evidence="1">Restriction system protein Mrr-like N-terminal domain-containing protein</fullName>
    </recommendedName>
</protein>
<comment type="caution">
    <text evidence="4">The sequence shown here is derived from an EMBL/GenBank/DDBJ whole genome shotgun (WGS) entry which is preliminary data.</text>
</comment>
<dbReference type="AlphaFoldDB" id="A0A7C3EZC1"/>
<evidence type="ECO:0000313" key="3">
    <source>
        <dbReference type="EMBL" id="HEE18506.1"/>
    </source>
</evidence>
<name>A0A7C3EZC1_UNCW3</name>
<dbReference type="EMBL" id="DSLG01000004">
    <property type="protein sequence ID" value="HEA87084.1"/>
    <property type="molecule type" value="Genomic_DNA"/>
</dbReference>
<proteinExistence type="predicted"/>
<dbReference type="EMBL" id="DSKA01000219">
    <property type="protein sequence ID" value="HEE18506.1"/>
    <property type="molecule type" value="Genomic_DNA"/>
</dbReference>
<evidence type="ECO:0000259" key="1">
    <source>
        <dbReference type="Pfam" id="PF14338"/>
    </source>
</evidence>
<dbReference type="Pfam" id="PF14338">
    <property type="entry name" value="Mrr_N"/>
    <property type="match status" value="1"/>
</dbReference>
<organism evidence="4">
    <name type="scientific">candidate division WOR-3 bacterium</name>
    <dbReference type="NCBI Taxonomy" id="2052148"/>
    <lineage>
        <taxon>Bacteria</taxon>
        <taxon>Bacteria division WOR-3</taxon>
    </lineage>
</organism>
<accession>A0A7C3EZC1</accession>
<dbReference type="EMBL" id="DSTU01000005">
    <property type="protein sequence ID" value="HFJ53833.1"/>
    <property type="molecule type" value="Genomic_DNA"/>
</dbReference>
<reference evidence="4" key="1">
    <citation type="journal article" date="2020" name="mSystems">
        <title>Genome- and Community-Level Interaction Insights into Carbon Utilization and Element Cycling Functions of Hydrothermarchaeota in Hydrothermal Sediment.</title>
        <authorList>
            <person name="Zhou Z."/>
            <person name="Liu Y."/>
            <person name="Xu W."/>
            <person name="Pan J."/>
            <person name="Luo Z.H."/>
            <person name="Li M."/>
        </authorList>
    </citation>
    <scope>NUCLEOTIDE SEQUENCE [LARGE SCALE GENOMIC DNA]</scope>
    <source>
        <strain evidence="3">SpSt-236</strain>
        <strain evidence="2">SpSt-265</strain>
        <strain evidence="4">SpSt-465</strain>
    </source>
</reference>
<gene>
    <name evidence="3" type="ORF">ENP62_03015</name>
    <name evidence="2" type="ORF">ENP94_03630</name>
    <name evidence="4" type="ORF">ENS16_04000</name>
</gene>